<dbReference type="Proteomes" id="UP000887563">
    <property type="component" value="Unplaced"/>
</dbReference>
<reference evidence="3" key="1">
    <citation type="submission" date="2022-11" db="UniProtKB">
        <authorList>
            <consortium name="WormBaseParasite"/>
        </authorList>
    </citation>
    <scope>IDENTIFICATION</scope>
</reference>
<evidence type="ECO:0000313" key="3">
    <source>
        <dbReference type="WBParaSite" id="Minc3s03043g32546"/>
    </source>
</evidence>
<sequence>MARMTQKQTTTDEEAKQIQNLHIEAKTEGKRSAPSGRLNAEKVGIALESILKIKDNKLPSSTTEDDIENDSFSSSSSSSPSSLSSHSSTLKGGSSSDDNNKRKTKTTTDGGLEGSSHHLPHHNYSEHHHTDRLNTNLVVVGQQGPALPPSMKKVFLEENEMNKLTTNTMSDQTRTITSRTPKDFFFINVLGEGSFSTVK</sequence>
<feature type="region of interest" description="Disordered" evidence="1">
    <location>
        <begin position="50"/>
        <end position="130"/>
    </location>
</feature>
<proteinExistence type="predicted"/>
<feature type="compositionally biased region" description="Low complexity" evidence="1">
    <location>
        <begin position="71"/>
        <end position="97"/>
    </location>
</feature>
<protein>
    <submittedName>
        <fullName evidence="3">Uncharacterized protein</fullName>
    </submittedName>
</protein>
<evidence type="ECO:0000256" key="1">
    <source>
        <dbReference type="SAM" id="MobiDB-lite"/>
    </source>
</evidence>
<dbReference type="WBParaSite" id="Minc3s03043g32546">
    <property type="protein sequence ID" value="Minc3s03043g32546"/>
    <property type="gene ID" value="Minc3s03043g32546"/>
</dbReference>
<organism evidence="2 3">
    <name type="scientific">Meloidogyne incognita</name>
    <name type="common">Southern root-knot nematode worm</name>
    <name type="synonym">Oxyuris incognita</name>
    <dbReference type="NCBI Taxonomy" id="6306"/>
    <lineage>
        <taxon>Eukaryota</taxon>
        <taxon>Metazoa</taxon>
        <taxon>Ecdysozoa</taxon>
        <taxon>Nematoda</taxon>
        <taxon>Chromadorea</taxon>
        <taxon>Rhabditida</taxon>
        <taxon>Tylenchina</taxon>
        <taxon>Tylenchomorpha</taxon>
        <taxon>Tylenchoidea</taxon>
        <taxon>Meloidogynidae</taxon>
        <taxon>Meloidogyninae</taxon>
        <taxon>Meloidogyne</taxon>
        <taxon>Meloidogyne incognita group</taxon>
    </lineage>
</organism>
<accession>A0A914N1V7</accession>
<evidence type="ECO:0000313" key="2">
    <source>
        <dbReference type="Proteomes" id="UP000887563"/>
    </source>
</evidence>
<name>A0A914N1V7_MELIC</name>
<keyword evidence="2" id="KW-1185">Reference proteome</keyword>
<feature type="region of interest" description="Disordered" evidence="1">
    <location>
        <begin position="1"/>
        <end position="38"/>
    </location>
</feature>
<dbReference type="AlphaFoldDB" id="A0A914N1V7"/>